<organism evidence="1 2">
    <name type="scientific">Gemmata palustris</name>
    <dbReference type="NCBI Taxonomy" id="2822762"/>
    <lineage>
        <taxon>Bacteria</taxon>
        <taxon>Pseudomonadati</taxon>
        <taxon>Planctomycetota</taxon>
        <taxon>Planctomycetia</taxon>
        <taxon>Gemmatales</taxon>
        <taxon>Gemmataceae</taxon>
        <taxon>Gemmata</taxon>
    </lineage>
</organism>
<evidence type="ECO:0000313" key="1">
    <source>
        <dbReference type="EMBL" id="MBP3959196.1"/>
    </source>
</evidence>
<gene>
    <name evidence="1" type="ORF">J8F10_28465</name>
</gene>
<reference evidence="1 2" key="1">
    <citation type="submission" date="2021-04" db="EMBL/GenBank/DDBJ databases">
        <authorList>
            <person name="Ivanova A."/>
        </authorList>
    </citation>
    <scope>NUCLEOTIDE SEQUENCE [LARGE SCALE GENOMIC DNA]</scope>
    <source>
        <strain evidence="1 2">G18</strain>
    </source>
</reference>
<keyword evidence="2" id="KW-1185">Reference proteome</keyword>
<dbReference type="Proteomes" id="UP000676565">
    <property type="component" value="Unassembled WGS sequence"/>
</dbReference>
<dbReference type="EMBL" id="JAGKQQ010000001">
    <property type="protein sequence ID" value="MBP3959196.1"/>
    <property type="molecule type" value="Genomic_DNA"/>
</dbReference>
<protein>
    <submittedName>
        <fullName evidence="1">Uncharacterized protein</fullName>
    </submittedName>
</protein>
<name>A0ABS5BZP1_9BACT</name>
<dbReference type="RefSeq" id="WP_210659771.1">
    <property type="nucleotide sequence ID" value="NZ_JAGKQQ010000001.1"/>
</dbReference>
<sequence length="77" mass="8092">MLCPRCYGKHVVLLSGSWMPCPECAGIGELHCCDGLLEQGECQYISPPANALMGVPPLPLRESTPAPESGALSPVLV</sequence>
<proteinExistence type="predicted"/>
<evidence type="ECO:0000313" key="2">
    <source>
        <dbReference type="Proteomes" id="UP000676565"/>
    </source>
</evidence>
<comment type="caution">
    <text evidence="1">The sequence shown here is derived from an EMBL/GenBank/DDBJ whole genome shotgun (WGS) entry which is preliminary data.</text>
</comment>
<accession>A0ABS5BZP1</accession>